<evidence type="ECO:0000256" key="1">
    <source>
        <dbReference type="SAM" id="MobiDB-lite"/>
    </source>
</evidence>
<dbReference type="AlphaFoldDB" id="A0A923PJZ2"/>
<dbReference type="RefSeq" id="WP_187465228.1">
    <property type="nucleotide sequence ID" value="NZ_JACSIT010000050.1"/>
</dbReference>
<keyword evidence="5" id="KW-1185">Reference proteome</keyword>
<name>A0A923PJZ2_9BACT</name>
<sequence length="252" mass="27122">MRYFFVLLLLVFLCFSCNRDLTDGSGTAGPAFAQPTPNTTAGLRAGQKTPEALAGSPEREMTETPAAASPEELPDPAEAKRMGPGRTTPVVRDRSATTAPQAGQKSNTGTAPVGGGAVVVSKIQAPQVFEVYTTPCYGNCPEYTLRLFEGGLLVLDAKKGLRQQGLHTQQLQFFQYSDLVEQFNRLAAADLAPVYPTTEIPTDIPATVLRYTDAKGKEQKIKVYVDAPEALASFLAEVTQLPKEGIWDPAKE</sequence>
<evidence type="ECO:0000256" key="2">
    <source>
        <dbReference type="SAM" id="SignalP"/>
    </source>
</evidence>
<feature type="chain" id="PRO_5037962478" description="DUF6438 domain-containing protein" evidence="2">
    <location>
        <begin position="20"/>
        <end position="252"/>
    </location>
</feature>
<dbReference type="InterPro" id="IPR045497">
    <property type="entry name" value="DUF6438"/>
</dbReference>
<evidence type="ECO:0000313" key="5">
    <source>
        <dbReference type="Proteomes" id="UP000650081"/>
    </source>
</evidence>
<comment type="caution">
    <text evidence="4">The sequence shown here is derived from an EMBL/GenBank/DDBJ whole genome shotgun (WGS) entry which is preliminary data.</text>
</comment>
<dbReference type="Pfam" id="PF20033">
    <property type="entry name" value="DUF6438"/>
    <property type="match status" value="1"/>
</dbReference>
<proteinExistence type="predicted"/>
<evidence type="ECO:0000259" key="3">
    <source>
        <dbReference type="Pfam" id="PF20033"/>
    </source>
</evidence>
<feature type="compositionally biased region" description="Polar residues" evidence="1">
    <location>
        <begin position="96"/>
        <end position="107"/>
    </location>
</feature>
<feature type="signal peptide" evidence="2">
    <location>
        <begin position="1"/>
        <end position="19"/>
    </location>
</feature>
<dbReference type="Proteomes" id="UP000650081">
    <property type="component" value="Unassembled WGS sequence"/>
</dbReference>
<reference evidence="4" key="1">
    <citation type="submission" date="2020-08" db="EMBL/GenBank/DDBJ databases">
        <title>Lewinella bacteria from marine environments.</title>
        <authorList>
            <person name="Zhong Y."/>
        </authorList>
    </citation>
    <scope>NUCLEOTIDE SEQUENCE</scope>
    <source>
        <strain evidence="4">KCTC 42187</strain>
    </source>
</reference>
<gene>
    <name evidence="4" type="ORF">H9S92_02940</name>
</gene>
<keyword evidence="2" id="KW-0732">Signal</keyword>
<accession>A0A923PJZ2</accession>
<feature type="domain" description="DUF6438" evidence="3">
    <location>
        <begin position="129"/>
        <end position="241"/>
    </location>
</feature>
<organism evidence="4 5">
    <name type="scientific">Neolewinella lacunae</name>
    <dbReference type="NCBI Taxonomy" id="1517758"/>
    <lineage>
        <taxon>Bacteria</taxon>
        <taxon>Pseudomonadati</taxon>
        <taxon>Bacteroidota</taxon>
        <taxon>Saprospiria</taxon>
        <taxon>Saprospirales</taxon>
        <taxon>Lewinellaceae</taxon>
        <taxon>Neolewinella</taxon>
    </lineage>
</organism>
<feature type="region of interest" description="Disordered" evidence="1">
    <location>
        <begin position="27"/>
        <end position="115"/>
    </location>
</feature>
<evidence type="ECO:0000313" key="4">
    <source>
        <dbReference type="EMBL" id="MBC6993106.1"/>
    </source>
</evidence>
<protein>
    <recommendedName>
        <fullName evidence="3">DUF6438 domain-containing protein</fullName>
    </recommendedName>
</protein>
<dbReference type="EMBL" id="JACSIT010000050">
    <property type="protein sequence ID" value="MBC6993106.1"/>
    <property type="molecule type" value="Genomic_DNA"/>
</dbReference>